<evidence type="ECO:0000313" key="3">
    <source>
        <dbReference type="EMBL" id="VFQ82157.1"/>
    </source>
</evidence>
<dbReference type="EMBL" id="OOIL02002333">
    <property type="protein sequence ID" value="VFQ82157.1"/>
    <property type="molecule type" value="Genomic_DNA"/>
</dbReference>
<reference evidence="3 4" key="1">
    <citation type="submission" date="2018-04" db="EMBL/GenBank/DDBJ databases">
        <authorList>
            <person name="Vogel A."/>
        </authorList>
    </citation>
    <scope>NUCLEOTIDE SEQUENCE [LARGE SCALE GENOMIC DNA]</scope>
</reference>
<dbReference type="PANTHER" id="PTHR47165">
    <property type="entry name" value="OS03G0429900 PROTEIN"/>
    <property type="match status" value="1"/>
</dbReference>
<dbReference type="AlphaFoldDB" id="A0A484M0W0"/>
<dbReference type="InterPro" id="IPR013955">
    <property type="entry name" value="Rep_factor-A_C"/>
</dbReference>
<dbReference type="OrthoDB" id="1740937at2759"/>
<keyword evidence="4" id="KW-1185">Reference proteome</keyword>
<gene>
    <name evidence="3" type="ORF">CCAM_LOCUS23933</name>
</gene>
<dbReference type="Gene3D" id="2.40.50.140">
    <property type="entry name" value="Nucleic acid-binding proteins"/>
    <property type="match status" value="3"/>
</dbReference>
<feature type="domain" description="Replication factor A C-terminal" evidence="2">
    <location>
        <begin position="295"/>
        <end position="415"/>
    </location>
</feature>
<evidence type="ECO:0000259" key="2">
    <source>
        <dbReference type="Pfam" id="PF08646"/>
    </source>
</evidence>
<proteinExistence type="predicted"/>
<protein>
    <recommendedName>
        <fullName evidence="2">Replication factor A C-terminal domain-containing protein</fullName>
    </recommendedName>
</protein>
<dbReference type="InterPro" id="IPR012340">
    <property type="entry name" value="NA-bd_OB-fold"/>
</dbReference>
<evidence type="ECO:0000313" key="4">
    <source>
        <dbReference type="Proteomes" id="UP000595140"/>
    </source>
</evidence>
<dbReference type="Pfam" id="PF08646">
    <property type="entry name" value="Rep_fac-A_C"/>
    <property type="match status" value="1"/>
</dbReference>
<dbReference type="PANTHER" id="PTHR47165:SF4">
    <property type="entry name" value="OS03G0429900 PROTEIN"/>
    <property type="match status" value="1"/>
</dbReference>
<feature type="region of interest" description="Disordered" evidence="1">
    <location>
        <begin position="484"/>
        <end position="513"/>
    </location>
</feature>
<evidence type="ECO:0000256" key="1">
    <source>
        <dbReference type="SAM" id="MobiDB-lite"/>
    </source>
</evidence>
<sequence>MITHIKDNKLEWTCKVRVVEKRNIKDSEFSPNKYRPYILQDQVGTKVFAMANSRDIDQVDRVLDLNKTYNISNAVVLPSKYNVPPPSPHYKYIWMLSRQTYIEKAPESDQIEILNGQEDTVTAFYEFYNLIGTKTPINFMAVVLEKMPREYISVRETAKTAYDFTIVNEEMKPMLLTLWGDFAIYQGKQIISVLDSGRFPIILGKRVIVNNFNGVSLSTRFDSIFEVNPTNSKSETLKKWRDDSIDLLKRYIDLKTYKNALIALAYPPGQLKTKVVDIPEMNIQEKGVWVEVDMRIIDDAPSFYIGCDYCNRKVCGPEGGNYRCLDCGNPHARAEKKYKIKVELTDETGQIVGTIFDEDFNRLLQITNTIHRSRSIDIAKLQAKLDEKKFFCEVRLDRRQFPGKSKQTYTINGVCENVKVSQSVSVQGNDEGPSTERSIIRTLTFDEALEEHEGIINPAIEERSGGNDEGTSIEGSNIKTLSFDGAIQQLDGNINPPLEEGSPQEKPSKKRKT</sequence>
<accession>A0A484M0W0</accession>
<dbReference type="Proteomes" id="UP000595140">
    <property type="component" value="Unassembled WGS sequence"/>
</dbReference>
<organism evidence="3 4">
    <name type="scientific">Cuscuta campestris</name>
    <dbReference type="NCBI Taxonomy" id="132261"/>
    <lineage>
        <taxon>Eukaryota</taxon>
        <taxon>Viridiplantae</taxon>
        <taxon>Streptophyta</taxon>
        <taxon>Embryophyta</taxon>
        <taxon>Tracheophyta</taxon>
        <taxon>Spermatophyta</taxon>
        <taxon>Magnoliopsida</taxon>
        <taxon>eudicotyledons</taxon>
        <taxon>Gunneridae</taxon>
        <taxon>Pentapetalae</taxon>
        <taxon>asterids</taxon>
        <taxon>lamiids</taxon>
        <taxon>Solanales</taxon>
        <taxon>Convolvulaceae</taxon>
        <taxon>Cuscuteae</taxon>
        <taxon>Cuscuta</taxon>
        <taxon>Cuscuta subgen. Grammica</taxon>
        <taxon>Cuscuta sect. Cleistogrammica</taxon>
    </lineage>
</organism>
<name>A0A484M0W0_9ASTE</name>
<dbReference type="SUPFAM" id="SSF50249">
    <property type="entry name" value="Nucleic acid-binding proteins"/>
    <property type="match status" value="3"/>
</dbReference>